<evidence type="ECO:0000259" key="1">
    <source>
        <dbReference type="PROSITE" id="PS51085"/>
    </source>
</evidence>
<dbReference type="Pfam" id="PF00111">
    <property type="entry name" value="Fer2"/>
    <property type="match status" value="1"/>
</dbReference>
<dbReference type="PANTHER" id="PTHR42815">
    <property type="entry name" value="FAD-BINDING, PUTATIVE (AFU_ORTHOLOGUE AFUA_6G07600)-RELATED"/>
    <property type="match status" value="1"/>
</dbReference>
<dbReference type="Gene3D" id="2.40.30.10">
    <property type="entry name" value="Translation factors"/>
    <property type="match status" value="1"/>
</dbReference>
<organism evidence="3 4">
    <name type="scientific">Pseudophaeobacter arcticus</name>
    <dbReference type="NCBI Taxonomy" id="385492"/>
    <lineage>
        <taxon>Bacteria</taxon>
        <taxon>Pseudomonadati</taxon>
        <taxon>Pseudomonadota</taxon>
        <taxon>Alphaproteobacteria</taxon>
        <taxon>Rhodobacterales</taxon>
        <taxon>Paracoccaceae</taxon>
        <taxon>Pseudophaeobacter</taxon>
    </lineage>
</organism>
<dbReference type="PANTHER" id="PTHR42815:SF2">
    <property type="entry name" value="FAD-BINDING, PUTATIVE (AFU_ORTHOLOGUE AFUA_6G07600)-RELATED"/>
    <property type="match status" value="1"/>
</dbReference>
<dbReference type="Pfam" id="PF01243">
    <property type="entry name" value="PNPOx_N"/>
    <property type="match status" value="1"/>
</dbReference>
<protein>
    <recommendedName>
        <fullName evidence="5">Ferredoxin-NADP reductase</fullName>
    </recommendedName>
</protein>
<dbReference type="Gene3D" id="2.30.110.10">
    <property type="entry name" value="Electron Transport, Fmn-binding Protein, Chain A"/>
    <property type="match status" value="1"/>
</dbReference>
<dbReference type="SUPFAM" id="SSF52343">
    <property type="entry name" value="Ferredoxin reductase-like, C-terminal NADP-linked domain"/>
    <property type="match status" value="1"/>
</dbReference>
<comment type="caution">
    <text evidence="3">The sequence shown here is derived from an EMBL/GenBank/DDBJ whole genome shotgun (WGS) entry which is preliminary data.</text>
</comment>
<dbReference type="SUPFAM" id="SSF63380">
    <property type="entry name" value="Riboflavin synthase domain-like"/>
    <property type="match status" value="1"/>
</dbReference>
<evidence type="ECO:0000313" key="4">
    <source>
        <dbReference type="Proteomes" id="UP001441944"/>
    </source>
</evidence>
<dbReference type="EMBL" id="BAABWU010000010">
    <property type="protein sequence ID" value="GAA6197198.1"/>
    <property type="molecule type" value="Genomic_DNA"/>
</dbReference>
<dbReference type="InterPro" id="IPR012349">
    <property type="entry name" value="Split_barrel_FMN-bd"/>
</dbReference>
<dbReference type="InterPro" id="IPR001433">
    <property type="entry name" value="OxRdtase_FAD/NAD-bd"/>
</dbReference>
<dbReference type="Gene3D" id="3.40.50.80">
    <property type="entry name" value="Nucleotide-binding domain of ferredoxin-NADP reductase (FNR) module"/>
    <property type="match status" value="1"/>
</dbReference>
<dbReference type="InterPro" id="IPR017927">
    <property type="entry name" value="FAD-bd_FR_type"/>
</dbReference>
<dbReference type="SUPFAM" id="SSF50475">
    <property type="entry name" value="FMN-binding split barrel"/>
    <property type="match status" value="2"/>
</dbReference>
<reference evidence="3 4" key="1">
    <citation type="submission" date="2024-04" db="EMBL/GenBank/DDBJ databases">
        <title>Draft genome sequence of Pseudophaeobacter arcticus NBRC 116598.</title>
        <authorList>
            <person name="Miyakawa T."/>
            <person name="Kusuya Y."/>
            <person name="Miura T."/>
        </authorList>
    </citation>
    <scope>NUCLEOTIDE SEQUENCE [LARGE SCALE GENOMIC DNA]</scope>
    <source>
        <strain evidence="3 4">SU-CL00105</strain>
    </source>
</reference>
<dbReference type="InterPro" id="IPR039261">
    <property type="entry name" value="FNR_nucleotide-bd"/>
</dbReference>
<dbReference type="PROSITE" id="PS00197">
    <property type="entry name" value="2FE2S_FER_1"/>
    <property type="match status" value="1"/>
</dbReference>
<evidence type="ECO:0000259" key="2">
    <source>
        <dbReference type="PROSITE" id="PS51384"/>
    </source>
</evidence>
<dbReference type="InterPro" id="IPR017938">
    <property type="entry name" value="Riboflavin_synthase-like_b-brl"/>
</dbReference>
<name>A0ABQ0AMY8_9RHOB</name>
<dbReference type="CDD" id="cd00207">
    <property type="entry name" value="fer2"/>
    <property type="match status" value="1"/>
</dbReference>
<evidence type="ECO:0008006" key="5">
    <source>
        <dbReference type="Google" id="ProtNLM"/>
    </source>
</evidence>
<dbReference type="Proteomes" id="UP001441944">
    <property type="component" value="Unassembled WGS sequence"/>
</dbReference>
<dbReference type="PRINTS" id="PR00406">
    <property type="entry name" value="CYTB5RDTASE"/>
</dbReference>
<feature type="domain" description="FAD-binding FR-type" evidence="2">
    <location>
        <begin position="341"/>
        <end position="452"/>
    </location>
</feature>
<dbReference type="SUPFAM" id="SSF54292">
    <property type="entry name" value="2Fe-2S ferredoxin-like"/>
    <property type="match status" value="1"/>
</dbReference>
<gene>
    <name evidence="3" type="ORF">NBRC116598_26420</name>
</gene>
<dbReference type="InterPro" id="IPR011576">
    <property type="entry name" value="Pyridox_Oxase_N"/>
</dbReference>
<dbReference type="InterPro" id="IPR008333">
    <property type="entry name" value="Cbr1-like_FAD-bd_dom"/>
</dbReference>
<dbReference type="InterPro" id="IPR012675">
    <property type="entry name" value="Beta-grasp_dom_sf"/>
</dbReference>
<dbReference type="Pfam" id="PF00175">
    <property type="entry name" value="NAD_binding_1"/>
    <property type="match status" value="1"/>
</dbReference>
<accession>A0ABQ0AMY8</accession>
<dbReference type="InterPro" id="IPR001041">
    <property type="entry name" value="2Fe-2S_ferredoxin-type"/>
</dbReference>
<dbReference type="CDD" id="cd06184">
    <property type="entry name" value="flavohem_like_fad_nad_binding"/>
    <property type="match status" value="1"/>
</dbReference>
<feature type="domain" description="2Fe-2S ferredoxin-type" evidence="1">
    <location>
        <begin position="625"/>
        <end position="710"/>
    </location>
</feature>
<dbReference type="Pfam" id="PF00970">
    <property type="entry name" value="FAD_binding_6"/>
    <property type="match status" value="1"/>
</dbReference>
<evidence type="ECO:0000313" key="3">
    <source>
        <dbReference type="EMBL" id="GAA6197198.1"/>
    </source>
</evidence>
<keyword evidence="4" id="KW-1185">Reference proteome</keyword>
<dbReference type="RefSeq" id="WP_353400766.1">
    <property type="nucleotide sequence ID" value="NZ_BAABWU010000010.1"/>
</dbReference>
<dbReference type="PROSITE" id="PS51384">
    <property type="entry name" value="FAD_FR"/>
    <property type="match status" value="1"/>
</dbReference>
<dbReference type="InterPro" id="IPR006058">
    <property type="entry name" value="2Fe2S_fd_BS"/>
</dbReference>
<sequence length="710" mass="77562">MPPAIPAQIDDPQAASPFHAGEQQLQRANGSRDMLEQFGRKVIRPYMPEQHRAFFAQLPFVVVGAVDAKGWPWASLFPGTPGFAQSPDNRHLNIALNAAQADPVRRALQAETPMAVLGIEMHSRRRNRMNGRISSLGESQLQLRVDQSFGNCPQYIQHRDITFLRPAADSSPAQASPRFTELGAKARRMIEAADVFFVASAVESRDNPTVEGVDVSHRGGRPGFVQVDGNSLIIPDFPGNNHFNTFGNFLLNPKAGLVFPDFSTGDLLMLTGTTELLSKEAPEIRGFHGADRGWRFTLDHGLWLQDALPFRAKLGAFSPHSLMADTWADRAARSRQEEGRNAWRRVRVARVQQESSVIRSFYLEPADSAPLLPFEAGQSLTLRARSKTPTQEQAAGRILSRSYTVSSAPGERHYRISVKREEQGAMSHLLHDQIMPGDILEVKAPRGAFYIDPAERRPAVLLAGGVGITPMVAMANHVMREGLRTRHLRPLTVLHASRDSAQRAFADEFRALQQATEGQIRYLSLLGTAAEGEEPGLDYNGTGRITDDTLRQVLALDDYDFFLCGPPPFMQGIYDSLRRLGVSDARIFAESFGPAALRRAPDVSADAQPADQLADPCAEDEAETAEVRFASVAGVTQWHAKDGSLLELAEAQGLTPDFSCRSGSCGSCATKVTQGSVSYRSPPQAEISPGEALLCCARPAKGSAALELDL</sequence>
<dbReference type="Gene3D" id="3.10.20.30">
    <property type="match status" value="1"/>
</dbReference>
<dbReference type="PROSITE" id="PS51085">
    <property type="entry name" value="2FE2S_FER_2"/>
    <property type="match status" value="1"/>
</dbReference>
<proteinExistence type="predicted"/>
<dbReference type="InterPro" id="IPR036010">
    <property type="entry name" value="2Fe-2S_ferredoxin-like_sf"/>
</dbReference>